<accession>A0AAN9JNI1</accession>
<evidence type="ECO:0000313" key="6">
    <source>
        <dbReference type="EMBL" id="KAK7301351.1"/>
    </source>
</evidence>
<dbReference type="InterPro" id="IPR047109">
    <property type="entry name" value="CAD-like"/>
</dbReference>
<dbReference type="GO" id="GO:0016616">
    <property type="term" value="F:oxidoreductase activity, acting on the CH-OH group of donors, NAD or NADP as acceptor"/>
    <property type="evidence" value="ECO:0007669"/>
    <property type="project" value="InterPro"/>
</dbReference>
<feature type="region of interest" description="Disordered" evidence="5">
    <location>
        <begin position="94"/>
        <end position="127"/>
    </location>
</feature>
<evidence type="ECO:0000256" key="3">
    <source>
        <dbReference type="ARBA" id="ARBA00022833"/>
    </source>
</evidence>
<comment type="caution">
    <text evidence="6">The sequence shown here is derived from an EMBL/GenBank/DDBJ whole genome shotgun (WGS) entry which is preliminary data.</text>
</comment>
<reference evidence="6 7" key="1">
    <citation type="submission" date="2024-01" db="EMBL/GenBank/DDBJ databases">
        <title>The genomes of 5 underutilized Papilionoideae crops provide insights into root nodulation and disease resistance.</title>
        <authorList>
            <person name="Yuan L."/>
        </authorList>
    </citation>
    <scope>NUCLEOTIDE SEQUENCE [LARGE SCALE GENOMIC DNA]</scope>
    <source>
        <strain evidence="6">LY-2023</strain>
        <tissue evidence="6">Leaf</tissue>
    </source>
</reference>
<sequence length="127" mass="14390">MIDFVVKHNITTDIEVIPVDYVNTALERLEKNDVKYRLVIDVVNTLNVATMFKIVKEYTSGSIKPYGVEEMTFLKEDEVFLIITIPDASKNIEDDSKASVSADSLKDETNEAINTNVEADKKKEAFR</sequence>
<proteinExistence type="inferred from homology"/>
<dbReference type="AlphaFoldDB" id="A0AAN9JNI1"/>
<evidence type="ECO:0000256" key="4">
    <source>
        <dbReference type="ARBA" id="ARBA00023002"/>
    </source>
</evidence>
<keyword evidence="7" id="KW-1185">Reference proteome</keyword>
<dbReference type="GO" id="GO:0046872">
    <property type="term" value="F:metal ion binding"/>
    <property type="evidence" value="ECO:0007669"/>
    <property type="project" value="UniProtKB-KW"/>
</dbReference>
<protein>
    <submittedName>
        <fullName evidence="6">Uncharacterized protein</fullName>
    </submittedName>
</protein>
<keyword evidence="4" id="KW-0560">Oxidoreductase</keyword>
<evidence type="ECO:0000256" key="5">
    <source>
        <dbReference type="SAM" id="MobiDB-lite"/>
    </source>
</evidence>
<feature type="compositionally biased region" description="Basic and acidic residues" evidence="5">
    <location>
        <begin position="118"/>
        <end position="127"/>
    </location>
</feature>
<evidence type="ECO:0000256" key="2">
    <source>
        <dbReference type="ARBA" id="ARBA00022723"/>
    </source>
</evidence>
<dbReference type="FunFam" id="3.90.180.10:FF:000100">
    <property type="entry name" value="Putative cinnamyl alcohol dehydrogenase 6"/>
    <property type="match status" value="1"/>
</dbReference>
<dbReference type="Proteomes" id="UP001359559">
    <property type="component" value="Unassembled WGS sequence"/>
</dbReference>
<organism evidence="6 7">
    <name type="scientific">Clitoria ternatea</name>
    <name type="common">Butterfly pea</name>
    <dbReference type="NCBI Taxonomy" id="43366"/>
    <lineage>
        <taxon>Eukaryota</taxon>
        <taxon>Viridiplantae</taxon>
        <taxon>Streptophyta</taxon>
        <taxon>Embryophyta</taxon>
        <taxon>Tracheophyta</taxon>
        <taxon>Spermatophyta</taxon>
        <taxon>Magnoliopsida</taxon>
        <taxon>eudicotyledons</taxon>
        <taxon>Gunneridae</taxon>
        <taxon>Pentapetalae</taxon>
        <taxon>rosids</taxon>
        <taxon>fabids</taxon>
        <taxon>Fabales</taxon>
        <taxon>Fabaceae</taxon>
        <taxon>Papilionoideae</taxon>
        <taxon>50 kb inversion clade</taxon>
        <taxon>NPAAA clade</taxon>
        <taxon>indigoferoid/millettioid clade</taxon>
        <taxon>Phaseoleae</taxon>
        <taxon>Clitoria</taxon>
    </lineage>
</organism>
<comment type="similarity">
    <text evidence="1">Belongs to the zinc-containing alcohol dehydrogenase family.</text>
</comment>
<keyword evidence="3" id="KW-0862">Zinc</keyword>
<evidence type="ECO:0000256" key="1">
    <source>
        <dbReference type="ARBA" id="ARBA00008072"/>
    </source>
</evidence>
<dbReference type="PANTHER" id="PTHR42683">
    <property type="entry name" value="ALDEHYDE REDUCTASE"/>
    <property type="match status" value="1"/>
</dbReference>
<dbReference type="Gene3D" id="3.40.50.720">
    <property type="entry name" value="NAD(P)-binding Rossmann-like Domain"/>
    <property type="match status" value="1"/>
</dbReference>
<evidence type="ECO:0000313" key="7">
    <source>
        <dbReference type="Proteomes" id="UP001359559"/>
    </source>
</evidence>
<dbReference type="GO" id="GO:0009809">
    <property type="term" value="P:lignin biosynthetic process"/>
    <property type="evidence" value="ECO:0007669"/>
    <property type="project" value="UniProtKB-ARBA"/>
</dbReference>
<dbReference type="Gene3D" id="3.90.180.10">
    <property type="entry name" value="Medium-chain alcohol dehydrogenases, catalytic domain"/>
    <property type="match status" value="1"/>
</dbReference>
<name>A0AAN9JNI1_CLITE</name>
<gene>
    <name evidence="6" type="ORF">RJT34_12214</name>
</gene>
<dbReference type="EMBL" id="JAYKXN010000003">
    <property type="protein sequence ID" value="KAK7301351.1"/>
    <property type="molecule type" value="Genomic_DNA"/>
</dbReference>
<keyword evidence="2" id="KW-0479">Metal-binding</keyword>